<evidence type="ECO:0000256" key="1">
    <source>
        <dbReference type="SAM" id="MobiDB-lite"/>
    </source>
</evidence>
<gene>
    <name evidence="2" type="ORF">AAL_07371</name>
</gene>
<feature type="compositionally biased region" description="Basic and acidic residues" evidence="1">
    <location>
        <begin position="67"/>
        <end position="90"/>
    </location>
</feature>
<organism evidence="2 3">
    <name type="scientific">Moelleriella libera RCEF 2490</name>
    <dbReference type="NCBI Taxonomy" id="1081109"/>
    <lineage>
        <taxon>Eukaryota</taxon>
        <taxon>Fungi</taxon>
        <taxon>Dikarya</taxon>
        <taxon>Ascomycota</taxon>
        <taxon>Pezizomycotina</taxon>
        <taxon>Sordariomycetes</taxon>
        <taxon>Hypocreomycetidae</taxon>
        <taxon>Hypocreales</taxon>
        <taxon>Clavicipitaceae</taxon>
        <taxon>Moelleriella</taxon>
    </lineage>
</organism>
<proteinExistence type="predicted"/>
<dbReference type="AlphaFoldDB" id="A0A166NIL7"/>
<evidence type="ECO:0000313" key="3">
    <source>
        <dbReference type="Proteomes" id="UP000078544"/>
    </source>
</evidence>
<protein>
    <submittedName>
        <fullName evidence="2">Uncharacterized protein</fullName>
    </submittedName>
</protein>
<dbReference type="EMBL" id="AZGY01000022">
    <property type="protein sequence ID" value="KZZ90270.1"/>
    <property type="molecule type" value="Genomic_DNA"/>
</dbReference>
<keyword evidence="3" id="KW-1185">Reference proteome</keyword>
<evidence type="ECO:0000313" key="2">
    <source>
        <dbReference type="EMBL" id="KZZ90270.1"/>
    </source>
</evidence>
<accession>A0A166NIL7</accession>
<dbReference type="Proteomes" id="UP000078544">
    <property type="component" value="Unassembled WGS sequence"/>
</dbReference>
<reference evidence="2 3" key="1">
    <citation type="journal article" date="2016" name="Genome Biol. Evol.">
        <title>Divergent and convergent evolution of fungal pathogenicity.</title>
        <authorList>
            <person name="Shang Y."/>
            <person name="Xiao G."/>
            <person name="Zheng P."/>
            <person name="Cen K."/>
            <person name="Zhan S."/>
            <person name="Wang C."/>
        </authorList>
    </citation>
    <scope>NUCLEOTIDE SEQUENCE [LARGE SCALE GENOMIC DNA]</scope>
    <source>
        <strain evidence="2 3">RCEF 2490</strain>
    </source>
</reference>
<comment type="caution">
    <text evidence="2">The sequence shown here is derived from an EMBL/GenBank/DDBJ whole genome shotgun (WGS) entry which is preliminary data.</text>
</comment>
<name>A0A166NIL7_9HYPO</name>
<sequence length="90" mass="9664">MASPLPAMTPAASRTLLPELVSSQVAQEAGQESVRTLSPVQTKMLGYTRLDSTSPSPCQRRGGPSRSSRDNPPSHRRLPQQDDSAHALGR</sequence>
<feature type="region of interest" description="Disordered" evidence="1">
    <location>
        <begin position="28"/>
        <end position="90"/>
    </location>
</feature>